<evidence type="ECO:0000259" key="1">
    <source>
        <dbReference type="Pfam" id="PF00248"/>
    </source>
</evidence>
<evidence type="ECO:0000313" key="3">
    <source>
        <dbReference type="Proteomes" id="UP001595818"/>
    </source>
</evidence>
<dbReference type="RefSeq" id="WP_377061838.1">
    <property type="nucleotide sequence ID" value="NZ_JBHSJJ010000002.1"/>
</dbReference>
<dbReference type="SUPFAM" id="SSF51430">
    <property type="entry name" value="NAD(P)-linked oxidoreductase"/>
    <property type="match status" value="1"/>
</dbReference>
<feature type="domain" description="NADP-dependent oxidoreductase" evidence="1">
    <location>
        <begin position="60"/>
        <end position="304"/>
    </location>
</feature>
<dbReference type="EMBL" id="JBHSJJ010000002">
    <property type="protein sequence ID" value="MFC4870882.1"/>
    <property type="molecule type" value="Genomic_DNA"/>
</dbReference>
<dbReference type="InterPro" id="IPR023210">
    <property type="entry name" value="NADP_OxRdtase_dom"/>
</dbReference>
<organism evidence="2 3">
    <name type="scientific">Negadavirga shengliensis</name>
    <dbReference type="NCBI Taxonomy" id="1389218"/>
    <lineage>
        <taxon>Bacteria</taxon>
        <taxon>Pseudomonadati</taxon>
        <taxon>Bacteroidota</taxon>
        <taxon>Cytophagia</taxon>
        <taxon>Cytophagales</taxon>
        <taxon>Cyclobacteriaceae</taxon>
        <taxon>Negadavirga</taxon>
    </lineage>
</organism>
<gene>
    <name evidence="2" type="ORF">ACFPFU_04235</name>
</gene>
<dbReference type="InterPro" id="IPR036812">
    <property type="entry name" value="NAD(P)_OxRdtase_dom_sf"/>
</dbReference>
<dbReference type="PANTHER" id="PTHR43312:SF1">
    <property type="entry name" value="NADP-DEPENDENT OXIDOREDUCTASE DOMAIN-CONTAINING PROTEIN"/>
    <property type="match status" value="1"/>
</dbReference>
<dbReference type="CDD" id="cd19095">
    <property type="entry name" value="AKR_PA4992-like"/>
    <property type="match status" value="1"/>
</dbReference>
<protein>
    <submittedName>
        <fullName evidence="2">Aldo/keto reductase</fullName>
    </submittedName>
</protein>
<dbReference type="InterPro" id="IPR053135">
    <property type="entry name" value="AKR2_Oxidoreductase"/>
</dbReference>
<dbReference type="Pfam" id="PF00248">
    <property type="entry name" value="Aldo_ket_red"/>
    <property type="match status" value="1"/>
</dbReference>
<evidence type="ECO:0000313" key="2">
    <source>
        <dbReference type="EMBL" id="MFC4870882.1"/>
    </source>
</evidence>
<dbReference type="PANTHER" id="PTHR43312">
    <property type="entry name" value="D-THREO-ALDOSE 1-DEHYDROGENASE"/>
    <property type="match status" value="1"/>
</dbReference>
<name>A0ABV9SXA4_9BACT</name>
<sequence>MGSFNRRNTLKSLGLTGIGAAIWPYSSFPGHMTDIKKQPEYQGEIRSRPISSTGEMLPVVGLGTWIQFDVGTSDENREPLRQVLSKMREQGGKVIDSSPMYGRSEAVVGDLTHEMGNQADHFFYATKVWTSGRNEGIRQMQSSFQKMNRKTMDLMQVHNLQDWKTHLQTMDQWKKEGKIRYTGVTHYTPSAHNQLEQIVKSKAVDFVQVNYSIIDRNAEKSLLPAAKDHGVAVIVNRPYASGNLFSKVKGKALPEWAMEHDIQSWGQFFLKFILSNEAVTCVIPGTSNPKHLLDNMGAGFGRLPELNFRKKMLEYIEKI</sequence>
<comment type="caution">
    <text evidence="2">The sequence shown here is derived from an EMBL/GenBank/DDBJ whole genome shotgun (WGS) entry which is preliminary data.</text>
</comment>
<dbReference type="Gene3D" id="3.20.20.100">
    <property type="entry name" value="NADP-dependent oxidoreductase domain"/>
    <property type="match status" value="1"/>
</dbReference>
<accession>A0ABV9SXA4</accession>
<proteinExistence type="predicted"/>
<reference evidence="3" key="1">
    <citation type="journal article" date="2019" name="Int. J. Syst. Evol. Microbiol.">
        <title>The Global Catalogue of Microorganisms (GCM) 10K type strain sequencing project: providing services to taxonomists for standard genome sequencing and annotation.</title>
        <authorList>
            <consortium name="The Broad Institute Genomics Platform"/>
            <consortium name="The Broad Institute Genome Sequencing Center for Infectious Disease"/>
            <person name="Wu L."/>
            <person name="Ma J."/>
        </authorList>
    </citation>
    <scope>NUCLEOTIDE SEQUENCE [LARGE SCALE GENOMIC DNA]</scope>
    <source>
        <strain evidence="3">CGMCC 4.7466</strain>
    </source>
</reference>
<keyword evidence="3" id="KW-1185">Reference proteome</keyword>
<dbReference type="Proteomes" id="UP001595818">
    <property type="component" value="Unassembled WGS sequence"/>
</dbReference>